<feature type="compositionally biased region" description="Basic and acidic residues" evidence="1">
    <location>
        <begin position="62"/>
        <end position="78"/>
    </location>
</feature>
<protein>
    <submittedName>
        <fullName evidence="3">Uncharacterized protein</fullName>
    </submittedName>
</protein>
<feature type="region of interest" description="Disordered" evidence="1">
    <location>
        <begin position="134"/>
        <end position="164"/>
    </location>
</feature>
<keyword evidence="2" id="KW-0812">Transmembrane</keyword>
<feature type="region of interest" description="Disordered" evidence="1">
    <location>
        <begin position="189"/>
        <end position="210"/>
    </location>
</feature>
<reference evidence="4" key="1">
    <citation type="journal article" date="2018" name="Proc. Natl. Acad. Sci. U.S.A.">
        <title>Linking secondary metabolites to gene clusters through genome sequencing of six diverse Aspergillus species.</title>
        <authorList>
            <person name="Kaerboelling I."/>
            <person name="Vesth T.C."/>
            <person name="Frisvad J.C."/>
            <person name="Nybo J.L."/>
            <person name="Theobald S."/>
            <person name="Kuo A."/>
            <person name="Bowyer P."/>
            <person name="Matsuda Y."/>
            <person name="Mondo S."/>
            <person name="Lyhne E.K."/>
            <person name="Kogle M.E."/>
            <person name="Clum A."/>
            <person name="Lipzen A."/>
            <person name="Salamov A."/>
            <person name="Ngan C.Y."/>
            <person name="Daum C."/>
            <person name="Chiniquy J."/>
            <person name="Barry K."/>
            <person name="LaButti K."/>
            <person name="Haridas S."/>
            <person name="Simmons B.A."/>
            <person name="Magnuson J.K."/>
            <person name="Mortensen U.H."/>
            <person name="Larsen T.O."/>
            <person name="Grigoriev I.V."/>
            <person name="Baker S.E."/>
            <person name="Andersen M.R."/>
        </authorList>
    </citation>
    <scope>NUCLEOTIDE SEQUENCE [LARGE SCALE GENOMIC DNA]</scope>
    <source>
        <strain evidence="4">IBT 16806</strain>
    </source>
</reference>
<dbReference type="VEuPathDB" id="FungiDB:P174DRAFT_503850"/>
<feature type="compositionally biased region" description="Basic and acidic residues" evidence="1">
    <location>
        <begin position="189"/>
        <end position="198"/>
    </location>
</feature>
<dbReference type="EMBL" id="MSZS01000004">
    <property type="protein sequence ID" value="PKX94053.1"/>
    <property type="molecule type" value="Genomic_DNA"/>
</dbReference>
<gene>
    <name evidence="3" type="ORF">P174DRAFT_503850</name>
</gene>
<name>A0A2I1C8V5_ASPN1</name>
<feature type="compositionally biased region" description="Polar residues" evidence="1">
    <location>
        <begin position="79"/>
        <end position="92"/>
    </location>
</feature>
<keyword evidence="4" id="KW-1185">Reference proteome</keyword>
<dbReference type="AlphaFoldDB" id="A0A2I1C8V5"/>
<dbReference type="OMA" id="RRLMIEY"/>
<comment type="caution">
    <text evidence="3">The sequence shown here is derived from an EMBL/GenBank/DDBJ whole genome shotgun (WGS) entry which is preliminary data.</text>
</comment>
<keyword evidence="2" id="KW-1133">Transmembrane helix</keyword>
<evidence type="ECO:0000313" key="3">
    <source>
        <dbReference type="EMBL" id="PKX94053.1"/>
    </source>
</evidence>
<feature type="transmembrane region" description="Helical" evidence="2">
    <location>
        <begin position="30"/>
        <end position="47"/>
    </location>
</feature>
<organism evidence="3 4">
    <name type="scientific">Aspergillus novofumigatus (strain IBT 16806)</name>
    <dbReference type="NCBI Taxonomy" id="1392255"/>
    <lineage>
        <taxon>Eukaryota</taxon>
        <taxon>Fungi</taxon>
        <taxon>Dikarya</taxon>
        <taxon>Ascomycota</taxon>
        <taxon>Pezizomycotina</taxon>
        <taxon>Eurotiomycetes</taxon>
        <taxon>Eurotiomycetidae</taxon>
        <taxon>Eurotiales</taxon>
        <taxon>Aspergillaceae</taxon>
        <taxon>Aspergillus</taxon>
        <taxon>Aspergillus subgen. Fumigati</taxon>
    </lineage>
</organism>
<evidence type="ECO:0000313" key="4">
    <source>
        <dbReference type="Proteomes" id="UP000234474"/>
    </source>
</evidence>
<dbReference type="OrthoDB" id="4526693at2759"/>
<feature type="compositionally biased region" description="Polar residues" evidence="1">
    <location>
        <begin position="140"/>
        <end position="160"/>
    </location>
</feature>
<proteinExistence type="predicted"/>
<sequence>MDGDTARLAMSPGDHCWVIPKVLQAHSLGIVYPALLVICIVGLARLIRRRRQGQCGLPMSEMDSRSLRQEKYDCEQQTKELQQSTPSSNAPSHRSFPLPSACDILQPLSQLAPLPSSGYLASILGCQPSRSRLASEEDGQLQQSSALAGSESRAVSQGNVSDRDEYCPATSDRNAGLVGSFTSACSKIENEDQRRDEASTVPAARSVESHRQEVYELAGSEELHPPERRNQTVHFPQVVDAEGTRSWRRVIVEYS</sequence>
<keyword evidence="2" id="KW-0472">Membrane</keyword>
<dbReference type="Proteomes" id="UP000234474">
    <property type="component" value="Unassembled WGS sequence"/>
</dbReference>
<accession>A0A2I1C8V5</accession>
<evidence type="ECO:0000256" key="2">
    <source>
        <dbReference type="SAM" id="Phobius"/>
    </source>
</evidence>
<feature type="region of interest" description="Disordered" evidence="1">
    <location>
        <begin position="57"/>
        <end position="96"/>
    </location>
</feature>
<dbReference type="RefSeq" id="XP_024682648.1">
    <property type="nucleotide sequence ID" value="XM_024831180.1"/>
</dbReference>
<dbReference type="GeneID" id="36538517"/>
<evidence type="ECO:0000256" key="1">
    <source>
        <dbReference type="SAM" id="MobiDB-lite"/>
    </source>
</evidence>